<feature type="transmembrane region" description="Helical" evidence="1">
    <location>
        <begin position="52"/>
        <end position="73"/>
    </location>
</feature>
<dbReference type="AlphaFoldDB" id="A0A328F803"/>
<keyword evidence="1" id="KW-1133">Transmembrane helix</keyword>
<accession>A0A328F803</accession>
<keyword evidence="5" id="KW-1185">Reference proteome</keyword>
<name>A0A328F803_9BACT</name>
<reference evidence="3 4" key="1">
    <citation type="submission" date="2018-06" db="EMBL/GenBank/DDBJ databases">
        <title>Complete Genome Sequence of Desulfobacter hydrogenophilus (DSM3380).</title>
        <authorList>
            <person name="Marietou A."/>
            <person name="Schreiber L."/>
            <person name="Marshall I."/>
            <person name="Jorgensen B."/>
        </authorList>
    </citation>
    <scope>NUCLEOTIDE SEQUENCE [LARGE SCALE GENOMIC DNA]</scope>
    <source>
        <strain evidence="3 4">DSM 3380</strain>
    </source>
</reference>
<keyword evidence="1" id="KW-0812">Transmembrane</keyword>
<dbReference type="Proteomes" id="UP000293902">
    <property type="component" value="Chromosome"/>
</dbReference>
<evidence type="ECO:0000313" key="5">
    <source>
        <dbReference type="Proteomes" id="UP000293902"/>
    </source>
</evidence>
<dbReference type="EMBL" id="QLNI01000045">
    <property type="protein sequence ID" value="RAM00519.1"/>
    <property type="molecule type" value="Genomic_DNA"/>
</dbReference>
<feature type="transmembrane region" description="Helical" evidence="1">
    <location>
        <begin position="25"/>
        <end position="46"/>
    </location>
</feature>
<evidence type="ECO:0008006" key="6">
    <source>
        <dbReference type="Google" id="ProtNLM"/>
    </source>
</evidence>
<dbReference type="Proteomes" id="UP000248798">
    <property type="component" value="Unassembled WGS sequence"/>
</dbReference>
<dbReference type="RefSeq" id="WP_111959451.1">
    <property type="nucleotide sequence ID" value="NZ_CP036313.1"/>
</dbReference>
<dbReference type="EMBL" id="CP036313">
    <property type="protein sequence ID" value="QBH11531.1"/>
    <property type="molecule type" value="Genomic_DNA"/>
</dbReference>
<evidence type="ECO:0000313" key="2">
    <source>
        <dbReference type="EMBL" id="QBH11531.1"/>
    </source>
</evidence>
<reference evidence="2 5" key="2">
    <citation type="submission" date="2019-02" db="EMBL/GenBank/DDBJ databases">
        <title>Complete genome sequence of Desulfobacter hydrogenophilus AcRS1.</title>
        <authorList>
            <person name="Marietou A."/>
            <person name="Lund M.B."/>
            <person name="Marshall I.P.G."/>
            <person name="Schreiber L."/>
            <person name="Jorgensen B."/>
        </authorList>
    </citation>
    <scope>NUCLEOTIDE SEQUENCE [LARGE SCALE GENOMIC DNA]</scope>
    <source>
        <strain evidence="2 5">AcRS1</strain>
    </source>
</reference>
<dbReference type="OrthoDB" id="9931008at2"/>
<protein>
    <recommendedName>
        <fullName evidence="6">SHOCT domain-containing protein</fullName>
    </recommendedName>
</protein>
<keyword evidence="1" id="KW-0472">Membrane</keyword>
<sequence>MARLSAEQIKEVVLKFIPLSIQNNIFIKSLLAGATAVGVLLSIPAFAPAGVIGATGWIVVYAVTGGTFSYEAISKAWKAWKNFSDEEREIADEKLKRMKKALDDGDISEEEYKKRAKELLEKIIK</sequence>
<evidence type="ECO:0000313" key="4">
    <source>
        <dbReference type="Proteomes" id="UP000248798"/>
    </source>
</evidence>
<proteinExistence type="predicted"/>
<evidence type="ECO:0000313" key="3">
    <source>
        <dbReference type="EMBL" id="RAM00519.1"/>
    </source>
</evidence>
<gene>
    <name evidence="3" type="ORF">DO021_18595</name>
    <name evidence="2" type="ORF">EYB58_00515</name>
</gene>
<evidence type="ECO:0000256" key="1">
    <source>
        <dbReference type="SAM" id="Phobius"/>
    </source>
</evidence>
<organism evidence="3 4">
    <name type="scientific">Desulfobacter hydrogenophilus</name>
    <dbReference type="NCBI Taxonomy" id="2291"/>
    <lineage>
        <taxon>Bacteria</taxon>
        <taxon>Pseudomonadati</taxon>
        <taxon>Thermodesulfobacteriota</taxon>
        <taxon>Desulfobacteria</taxon>
        <taxon>Desulfobacterales</taxon>
        <taxon>Desulfobacteraceae</taxon>
        <taxon>Desulfobacter</taxon>
    </lineage>
</organism>